<organism evidence="1 2">
    <name type="scientific">Streptomyces niveus</name>
    <name type="common">Streptomyces spheroides</name>
    <dbReference type="NCBI Taxonomy" id="193462"/>
    <lineage>
        <taxon>Bacteria</taxon>
        <taxon>Bacillati</taxon>
        <taxon>Actinomycetota</taxon>
        <taxon>Actinomycetes</taxon>
        <taxon>Kitasatosporales</taxon>
        <taxon>Streptomycetaceae</taxon>
        <taxon>Streptomyces</taxon>
    </lineage>
</organism>
<dbReference type="EMBL" id="CP109495">
    <property type="protein sequence ID" value="WUX51230.1"/>
    <property type="molecule type" value="Genomic_DNA"/>
</dbReference>
<accession>A0ABZ2A1Q1</accession>
<proteinExistence type="predicted"/>
<gene>
    <name evidence="1" type="ORF">OG442_06575</name>
</gene>
<protein>
    <submittedName>
        <fullName evidence="1">Uncharacterized protein</fullName>
    </submittedName>
</protein>
<keyword evidence="2" id="KW-1185">Reference proteome</keyword>
<name>A0ABZ2A1Q1_STRNV</name>
<dbReference type="RefSeq" id="WP_329074877.1">
    <property type="nucleotide sequence ID" value="NZ_CP109495.1"/>
</dbReference>
<evidence type="ECO:0000313" key="2">
    <source>
        <dbReference type="Proteomes" id="UP001432209"/>
    </source>
</evidence>
<reference evidence="1" key="1">
    <citation type="submission" date="2022-10" db="EMBL/GenBank/DDBJ databases">
        <title>The complete genomes of actinobacterial strains from the NBC collection.</title>
        <authorList>
            <person name="Joergensen T.S."/>
            <person name="Alvarez Arevalo M."/>
            <person name="Sterndorff E.B."/>
            <person name="Faurdal D."/>
            <person name="Vuksanovic O."/>
            <person name="Mourched A.-S."/>
            <person name="Charusanti P."/>
            <person name="Shaw S."/>
            <person name="Blin K."/>
            <person name="Weber T."/>
        </authorList>
    </citation>
    <scope>NUCLEOTIDE SEQUENCE</scope>
    <source>
        <strain evidence="1">NBC_01432</strain>
    </source>
</reference>
<sequence length="236" mass="25470">MVTTGELDVPSPHGLLQQSLDRARITARVEPADDQTPVRVVLLGSSRLPFLHFRDAGEANAWLKNAGIEATADTDDEDNVVLHLPADTVDAVHDLLTTAYIRAENAADALQHALHQGGLELTEVTVEAPEAVVIEISDSDNLATGVNLGVLLGAGFIAHGLELHRPKGMRKLARRLRLVLTGTARDRVDVRAEPGCEHRDDRLLIDLYVDQALRLAERLTAPDPSFNSATGAGDPR</sequence>
<evidence type="ECO:0000313" key="1">
    <source>
        <dbReference type="EMBL" id="WUX51230.1"/>
    </source>
</evidence>
<dbReference type="Proteomes" id="UP001432209">
    <property type="component" value="Chromosome"/>
</dbReference>